<dbReference type="GO" id="GO:0016491">
    <property type="term" value="F:oxidoreductase activity"/>
    <property type="evidence" value="ECO:0007669"/>
    <property type="project" value="InterPro"/>
</dbReference>
<dbReference type="Proteomes" id="UP001139308">
    <property type="component" value="Unassembled WGS sequence"/>
</dbReference>
<dbReference type="InterPro" id="IPR036812">
    <property type="entry name" value="NAD(P)_OxRdtase_dom_sf"/>
</dbReference>
<sequence length="285" mass="31751">MTTDIATIALPGGERIAKLGQGTWEMGERRGNHDSRRADEIAALREGVALGMTLIDTAEMYGDGATETLVGEALQGLREDVFLVSKVYPHNASRRGVERACEASLKRLNTDRLDLYLLHWRGGVPLEETVQGFEALVRAGKIRYWGVSNFDTEDMEELFEVPGGDACAINQILYNVARRGPEYDLLPWSDAHGMPLMAYSPVDHARLPRRSPLDDIASRYGVSIYQVALAWVLRQPNVCTVPKAGRVDHIRDNRAALDLVLSAEDHAVLDAYFKPPRNKRPLEML</sequence>
<dbReference type="InterPro" id="IPR020471">
    <property type="entry name" value="AKR"/>
</dbReference>
<keyword evidence="3" id="KW-1185">Reference proteome</keyword>
<evidence type="ECO:0000313" key="3">
    <source>
        <dbReference type="Proteomes" id="UP001139308"/>
    </source>
</evidence>
<dbReference type="Gene3D" id="3.20.20.100">
    <property type="entry name" value="NADP-dependent oxidoreductase domain"/>
    <property type="match status" value="1"/>
</dbReference>
<organism evidence="2 3">
    <name type="scientific">Paraburkholderia tagetis</name>
    <dbReference type="NCBI Taxonomy" id="2913261"/>
    <lineage>
        <taxon>Bacteria</taxon>
        <taxon>Pseudomonadati</taxon>
        <taxon>Pseudomonadota</taxon>
        <taxon>Betaproteobacteria</taxon>
        <taxon>Burkholderiales</taxon>
        <taxon>Burkholderiaceae</taxon>
        <taxon>Paraburkholderia</taxon>
    </lineage>
</organism>
<dbReference type="EMBL" id="JAKLJA010000003">
    <property type="protein sequence ID" value="MCG5072973.1"/>
    <property type="molecule type" value="Genomic_DNA"/>
</dbReference>
<comment type="caution">
    <text evidence="2">The sequence shown here is derived from an EMBL/GenBank/DDBJ whole genome shotgun (WGS) entry which is preliminary data.</text>
</comment>
<dbReference type="Pfam" id="PF00248">
    <property type="entry name" value="Aldo_ket_red"/>
    <property type="match status" value="1"/>
</dbReference>
<reference evidence="2" key="1">
    <citation type="submission" date="2022-01" db="EMBL/GenBank/DDBJ databases">
        <title>Genome sequence and assembly of Parabukholderia sp. RG36.</title>
        <authorList>
            <person name="Chhetri G."/>
        </authorList>
    </citation>
    <scope>NUCLEOTIDE SEQUENCE</scope>
    <source>
        <strain evidence="2">RG36</strain>
    </source>
</reference>
<proteinExistence type="predicted"/>
<dbReference type="InterPro" id="IPR023210">
    <property type="entry name" value="NADP_OxRdtase_dom"/>
</dbReference>
<gene>
    <name evidence="2" type="ORF">L5014_06270</name>
</gene>
<dbReference type="AlphaFoldDB" id="A0A9X1RKE4"/>
<dbReference type="SUPFAM" id="SSF51430">
    <property type="entry name" value="NAD(P)-linked oxidoreductase"/>
    <property type="match status" value="1"/>
</dbReference>
<name>A0A9X1RKE4_9BURK</name>
<feature type="domain" description="NADP-dependent oxidoreductase" evidence="1">
    <location>
        <begin position="18"/>
        <end position="271"/>
    </location>
</feature>
<accession>A0A9X1RKE4</accession>
<evidence type="ECO:0000313" key="2">
    <source>
        <dbReference type="EMBL" id="MCG5072973.1"/>
    </source>
</evidence>
<dbReference type="PANTHER" id="PTHR43638">
    <property type="entry name" value="OXIDOREDUCTASE, ALDO/KETO REDUCTASE FAMILY PROTEIN"/>
    <property type="match status" value="1"/>
</dbReference>
<dbReference type="RefSeq" id="WP_238462712.1">
    <property type="nucleotide sequence ID" value="NZ_JAKLJA010000003.1"/>
</dbReference>
<dbReference type="CDD" id="cd19138">
    <property type="entry name" value="AKR_YeaE"/>
    <property type="match status" value="1"/>
</dbReference>
<protein>
    <submittedName>
        <fullName evidence="2">Aldo/keto reductase</fullName>
    </submittedName>
</protein>
<evidence type="ECO:0000259" key="1">
    <source>
        <dbReference type="Pfam" id="PF00248"/>
    </source>
</evidence>
<dbReference type="PANTHER" id="PTHR43638:SF3">
    <property type="entry name" value="ALDEHYDE REDUCTASE"/>
    <property type="match status" value="1"/>
</dbReference>
<dbReference type="PRINTS" id="PR00069">
    <property type="entry name" value="ALDKETRDTASE"/>
</dbReference>